<proteinExistence type="predicted"/>
<dbReference type="AlphaFoldDB" id="A0A7W3QS94"/>
<accession>A0A7W3QS94</accession>
<dbReference type="InterPro" id="IPR029016">
    <property type="entry name" value="GAF-like_dom_sf"/>
</dbReference>
<dbReference type="EMBL" id="JACJIA010000023">
    <property type="protein sequence ID" value="MBA8957402.1"/>
    <property type="molecule type" value="Genomic_DNA"/>
</dbReference>
<dbReference type="Gene3D" id="1.10.10.10">
    <property type="entry name" value="Winged helix-like DNA-binding domain superfamily/Winged helix DNA-binding domain"/>
    <property type="match status" value="1"/>
</dbReference>
<dbReference type="PROSITE" id="PS50921">
    <property type="entry name" value="ANTAR"/>
    <property type="match status" value="1"/>
</dbReference>
<dbReference type="Gene3D" id="3.30.450.40">
    <property type="match status" value="1"/>
</dbReference>
<dbReference type="SUPFAM" id="SSF55781">
    <property type="entry name" value="GAF domain-like"/>
    <property type="match status" value="1"/>
</dbReference>
<dbReference type="SUPFAM" id="SSF52172">
    <property type="entry name" value="CheY-like"/>
    <property type="match status" value="1"/>
</dbReference>
<evidence type="ECO:0000256" key="1">
    <source>
        <dbReference type="ARBA" id="ARBA00022679"/>
    </source>
</evidence>
<dbReference type="GO" id="GO:0016301">
    <property type="term" value="F:kinase activity"/>
    <property type="evidence" value="ECO:0007669"/>
    <property type="project" value="UniProtKB-KW"/>
</dbReference>
<keyword evidence="2" id="KW-0418">Kinase</keyword>
<evidence type="ECO:0000256" key="2">
    <source>
        <dbReference type="ARBA" id="ARBA00022777"/>
    </source>
</evidence>
<feature type="domain" description="ANTAR" evidence="5">
    <location>
        <begin position="164"/>
        <end position="225"/>
    </location>
</feature>
<dbReference type="Pfam" id="PF13185">
    <property type="entry name" value="GAF_2"/>
    <property type="match status" value="1"/>
</dbReference>
<dbReference type="PIRSF" id="PIRSF036625">
    <property type="entry name" value="GAF_ANTAR"/>
    <property type="match status" value="1"/>
</dbReference>
<dbReference type="InterPro" id="IPR005561">
    <property type="entry name" value="ANTAR"/>
</dbReference>
<dbReference type="RefSeq" id="WP_182849231.1">
    <property type="nucleotide sequence ID" value="NZ_BAAALP010000064.1"/>
</dbReference>
<evidence type="ECO:0000256" key="4">
    <source>
        <dbReference type="ARBA" id="ARBA00023163"/>
    </source>
</evidence>
<evidence type="ECO:0000313" key="7">
    <source>
        <dbReference type="Proteomes" id="UP000572680"/>
    </source>
</evidence>
<evidence type="ECO:0000256" key="3">
    <source>
        <dbReference type="ARBA" id="ARBA00023015"/>
    </source>
</evidence>
<evidence type="ECO:0000259" key="5">
    <source>
        <dbReference type="PROSITE" id="PS50921"/>
    </source>
</evidence>
<dbReference type="InterPro" id="IPR036388">
    <property type="entry name" value="WH-like_DNA-bd_sf"/>
</dbReference>
<dbReference type="InterPro" id="IPR012074">
    <property type="entry name" value="GAF_ANTAR"/>
</dbReference>
<organism evidence="6 7">
    <name type="scientific">Actinomadura namibiensis</name>
    <dbReference type="NCBI Taxonomy" id="182080"/>
    <lineage>
        <taxon>Bacteria</taxon>
        <taxon>Bacillati</taxon>
        <taxon>Actinomycetota</taxon>
        <taxon>Actinomycetes</taxon>
        <taxon>Streptosporangiales</taxon>
        <taxon>Thermomonosporaceae</taxon>
        <taxon>Actinomadura</taxon>
    </lineage>
</organism>
<protein>
    <recommendedName>
        <fullName evidence="5">ANTAR domain-containing protein</fullName>
    </recommendedName>
</protein>
<dbReference type="SMART" id="SM01012">
    <property type="entry name" value="ANTAR"/>
    <property type="match status" value="1"/>
</dbReference>
<sequence length="234" mass="24892">MARLARDLQGRSSVQATLDRIVAASTELVDGCTDASITAVHRGRARPLAVSGPLARDIERLQADLREGPCFEAARDGTPALQVPDLARAGDHWPRFVPRARALGVGSVMAVLLLPDGHAPRNDPRQVPGLPNLGALNLYARRPGGLTAGSARTAELLACHASVALAAARADQTLRAAVVSRQVIGEAVGILMERHKLTSRQAFALLARTSQDSNVKLRELAEHLTTTGELPRRP</sequence>
<comment type="caution">
    <text evidence="6">The sequence shown here is derived from an EMBL/GenBank/DDBJ whole genome shotgun (WGS) entry which is preliminary data.</text>
</comment>
<reference evidence="6 7" key="1">
    <citation type="submission" date="2020-08" db="EMBL/GenBank/DDBJ databases">
        <title>Genomic Encyclopedia of Type Strains, Phase IV (KMG-IV): sequencing the most valuable type-strain genomes for metagenomic binning, comparative biology and taxonomic classification.</title>
        <authorList>
            <person name="Goeker M."/>
        </authorList>
    </citation>
    <scope>NUCLEOTIDE SEQUENCE [LARGE SCALE GENOMIC DNA]</scope>
    <source>
        <strain evidence="6 7">DSM 44197</strain>
    </source>
</reference>
<keyword evidence="7" id="KW-1185">Reference proteome</keyword>
<dbReference type="Pfam" id="PF03861">
    <property type="entry name" value="ANTAR"/>
    <property type="match status" value="1"/>
</dbReference>
<keyword evidence="1" id="KW-0808">Transferase</keyword>
<gene>
    <name evidence="6" type="ORF">HNR61_009095</name>
</gene>
<keyword evidence="3" id="KW-0805">Transcription regulation</keyword>
<dbReference type="Proteomes" id="UP000572680">
    <property type="component" value="Unassembled WGS sequence"/>
</dbReference>
<name>A0A7W3QS94_ACTNM</name>
<dbReference type="InterPro" id="IPR003018">
    <property type="entry name" value="GAF"/>
</dbReference>
<evidence type="ECO:0000313" key="6">
    <source>
        <dbReference type="EMBL" id="MBA8957402.1"/>
    </source>
</evidence>
<dbReference type="InterPro" id="IPR011006">
    <property type="entry name" value="CheY-like_superfamily"/>
</dbReference>
<keyword evidence="4" id="KW-0804">Transcription</keyword>
<dbReference type="GO" id="GO:0003723">
    <property type="term" value="F:RNA binding"/>
    <property type="evidence" value="ECO:0007669"/>
    <property type="project" value="InterPro"/>
</dbReference>